<keyword evidence="1" id="KW-0678">Repressor</keyword>
<proteinExistence type="predicted"/>
<dbReference type="InterPro" id="IPR009057">
    <property type="entry name" value="Homeodomain-like_sf"/>
</dbReference>
<dbReference type="EMBL" id="JAZHPM010000005">
    <property type="protein sequence ID" value="MEF2291110.1"/>
    <property type="molecule type" value="Genomic_DNA"/>
</dbReference>
<dbReference type="PROSITE" id="PS50977">
    <property type="entry name" value="HTH_TETR_2"/>
    <property type="match status" value="1"/>
</dbReference>
<dbReference type="InterPro" id="IPR001647">
    <property type="entry name" value="HTH_TetR"/>
</dbReference>
<comment type="caution">
    <text evidence="5">The sequence shown here is derived from an EMBL/GenBank/DDBJ whole genome shotgun (WGS) entry which is preliminary data.</text>
</comment>
<evidence type="ECO:0000256" key="2">
    <source>
        <dbReference type="ARBA" id="ARBA00023125"/>
    </source>
</evidence>
<dbReference type="PANTHER" id="PTHR43479:SF7">
    <property type="entry name" value="TETR-FAMILY TRANSCRIPTIONAL REGULATOR"/>
    <property type="match status" value="1"/>
</dbReference>
<evidence type="ECO:0000313" key="5">
    <source>
        <dbReference type="EMBL" id="MEF2291110.1"/>
    </source>
</evidence>
<evidence type="ECO:0000313" key="6">
    <source>
        <dbReference type="Proteomes" id="UP001356080"/>
    </source>
</evidence>
<name>A0ABU7VBS2_9BACI</name>
<keyword evidence="6" id="KW-1185">Reference proteome</keyword>
<evidence type="ECO:0000256" key="1">
    <source>
        <dbReference type="ARBA" id="ARBA00022491"/>
    </source>
</evidence>
<dbReference type="Gene3D" id="1.10.357.10">
    <property type="entry name" value="Tetracycline Repressor, domain 2"/>
    <property type="match status" value="1"/>
</dbReference>
<dbReference type="PANTHER" id="PTHR43479">
    <property type="entry name" value="ACREF/ENVCD OPERON REPRESSOR-RELATED"/>
    <property type="match status" value="1"/>
</dbReference>
<comment type="caution">
    <text evidence="3">Lacks conserved residue(s) required for the propagation of feature annotation.</text>
</comment>
<reference evidence="5 6" key="1">
    <citation type="submission" date="2024-01" db="EMBL/GenBank/DDBJ databases">
        <title>Survival strategy associated with biotechnological potential of Virgibacillus dokdonensis T4.6 isolated from salt-fermented shrimp paste.</title>
        <authorList>
            <person name="Doan T.V."/>
            <person name="Quach N.T."/>
            <person name="Phi Q.-T."/>
        </authorList>
    </citation>
    <scope>NUCLEOTIDE SEQUENCE [LARGE SCALE GENOMIC DNA]</scope>
    <source>
        <strain evidence="5 6">T4.6</strain>
    </source>
</reference>
<dbReference type="RefSeq" id="WP_296361841.1">
    <property type="nucleotide sequence ID" value="NZ_JAZHPM010000005.1"/>
</dbReference>
<evidence type="ECO:0000256" key="3">
    <source>
        <dbReference type="PROSITE-ProRule" id="PRU00335"/>
    </source>
</evidence>
<accession>A0ABU7VBS2</accession>
<evidence type="ECO:0000259" key="4">
    <source>
        <dbReference type="PROSITE" id="PS50977"/>
    </source>
</evidence>
<dbReference type="Proteomes" id="UP001356080">
    <property type="component" value="Unassembled WGS sequence"/>
</dbReference>
<protein>
    <submittedName>
        <fullName evidence="5">TetR/AcrR family transcriptional regulator</fullName>
    </submittedName>
</protein>
<dbReference type="SUPFAM" id="SSF46689">
    <property type="entry name" value="Homeodomain-like"/>
    <property type="match status" value="1"/>
</dbReference>
<organism evidence="5 6">
    <name type="scientific">Virgibacillus dokdonensis</name>
    <dbReference type="NCBI Taxonomy" id="302167"/>
    <lineage>
        <taxon>Bacteria</taxon>
        <taxon>Bacillati</taxon>
        <taxon>Bacillota</taxon>
        <taxon>Bacilli</taxon>
        <taxon>Bacillales</taxon>
        <taxon>Bacillaceae</taxon>
        <taxon>Virgibacillus</taxon>
    </lineage>
</organism>
<gene>
    <name evidence="5" type="ORF">V2W34_03665</name>
</gene>
<dbReference type="InterPro" id="IPR050624">
    <property type="entry name" value="HTH-type_Tx_Regulator"/>
</dbReference>
<sequence length="49" mass="5719">MKVDCRVRKSKEALKTALIQLMKEKDLQQITITDIVKVADLNRGTFYKH</sequence>
<keyword evidence="2 3" id="KW-0238">DNA-binding</keyword>
<feature type="domain" description="HTH tetR-type" evidence="4">
    <location>
        <begin position="8"/>
        <end position="49"/>
    </location>
</feature>